<dbReference type="STRING" id="1618477.UR54_C0008G0001"/>
<protein>
    <submittedName>
        <fullName evidence="2">Uncharacterized protein</fullName>
    </submittedName>
</protein>
<accession>A0A0G0DBQ7</accession>
<evidence type="ECO:0000313" key="3">
    <source>
        <dbReference type="Proteomes" id="UP000034688"/>
    </source>
</evidence>
<organism evidence="2 3">
    <name type="scientific">Candidatus Roizmanbacteria bacterium GW2011_GWA2_34_18</name>
    <dbReference type="NCBI Taxonomy" id="1618477"/>
    <lineage>
        <taxon>Bacteria</taxon>
        <taxon>Candidatus Roizmaniibacteriota</taxon>
    </lineage>
</organism>
<keyword evidence="1" id="KW-0812">Transmembrane</keyword>
<dbReference type="EMBL" id="LBPP01000008">
    <property type="protein sequence ID" value="KKP60760.1"/>
    <property type="molecule type" value="Genomic_DNA"/>
</dbReference>
<proteinExistence type="predicted"/>
<dbReference type="Proteomes" id="UP000034688">
    <property type="component" value="Unassembled WGS sequence"/>
</dbReference>
<comment type="caution">
    <text evidence="2">The sequence shown here is derived from an EMBL/GenBank/DDBJ whole genome shotgun (WGS) entry which is preliminary data.</text>
</comment>
<keyword evidence="1" id="KW-0472">Membrane</keyword>
<reference evidence="2 3" key="1">
    <citation type="journal article" date="2015" name="Nature">
        <title>rRNA introns, odd ribosomes, and small enigmatic genomes across a large radiation of phyla.</title>
        <authorList>
            <person name="Brown C.T."/>
            <person name="Hug L.A."/>
            <person name="Thomas B.C."/>
            <person name="Sharon I."/>
            <person name="Castelle C.J."/>
            <person name="Singh A."/>
            <person name="Wilkins M.J."/>
            <person name="Williams K.H."/>
            <person name="Banfield J.F."/>
        </authorList>
    </citation>
    <scope>NUCLEOTIDE SEQUENCE [LARGE SCALE GENOMIC DNA]</scope>
</reference>
<evidence type="ECO:0000256" key="1">
    <source>
        <dbReference type="SAM" id="Phobius"/>
    </source>
</evidence>
<keyword evidence="1" id="KW-1133">Transmembrane helix</keyword>
<gene>
    <name evidence="2" type="ORF">UR54_C0008G0001</name>
</gene>
<feature type="transmembrane region" description="Helical" evidence="1">
    <location>
        <begin position="27"/>
        <end position="49"/>
    </location>
</feature>
<evidence type="ECO:0000313" key="2">
    <source>
        <dbReference type="EMBL" id="KKP60760.1"/>
    </source>
</evidence>
<sequence length="113" mass="12198">MNKKNSKAISNRFLGLFFNHNNKGQGFSLNVIIVAVLALIILVVLALIFTGKIAIFQEGTGEAKTELSTIKVAYGPCHPGASVESTFRSEYSAASKLENIQEVNTAKAEARRA</sequence>
<name>A0A0G0DBQ7_9BACT</name>
<dbReference type="AlphaFoldDB" id="A0A0G0DBQ7"/>